<organism evidence="12 13">
    <name type="scientific">Neolewinella litorea</name>
    <dbReference type="NCBI Taxonomy" id="2562452"/>
    <lineage>
        <taxon>Bacteria</taxon>
        <taxon>Pseudomonadati</taxon>
        <taxon>Bacteroidota</taxon>
        <taxon>Saprospiria</taxon>
        <taxon>Saprospirales</taxon>
        <taxon>Lewinellaceae</taxon>
        <taxon>Neolewinella</taxon>
    </lineage>
</organism>
<keyword evidence="7 8" id="KW-0998">Cell outer membrane</keyword>
<evidence type="ECO:0000256" key="4">
    <source>
        <dbReference type="ARBA" id="ARBA00022692"/>
    </source>
</evidence>
<dbReference type="InterPro" id="IPR041700">
    <property type="entry name" value="OMP_b-brl_3"/>
</dbReference>
<evidence type="ECO:0000259" key="10">
    <source>
        <dbReference type="Pfam" id="PF07715"/>
    </source>
</evidence>
<protein>
    <submittedName>
        <fullName evidence="12">TonB-dependent receptor</fullName>
    </submittedName>
</protein>
<dbReference type="GO" id="GO:0009279">
    <property type="term" value="C:cell outer membrane"/>
    <property type="evidence" value="ECO:0007669"/>
    <property type="project" value="UniProtKB-SubCell"/>
</dbReference>
<evidence type="ECO:0000256" key="9">
    <source>
        <dbReference type="SAM" id="SignalP"/>
    </source>
</evidence>
<evidence type="ECO:0000256" key="7">
    <source>
        <dbReference type="ARBA" id="ARBA00023237"/>
    </source>
</evidence>
<dbReference type="SUPFAM" id="SSF49464">
    <property type="entry name" value="Carboxypeptidase regulatory domain-like"/>
    <property type="match status" value="1"/>
</dbReference>
<dbReference type="OrthoDB" id="9757908at2"/>
<keyword evidence="6 8" id="KW-0472">Membrane</keyword>
<evidence type="ECO:0000313" key="12">
    <source>
        <dbReference type="EMBL" id="THH41985.1"/>
    </source>
</evidence>
<feature type="domain" description="Outer membrane protein beta-barrel" evidence="11">
    <location>
        <begin position="891"/>
        <end position="1084"/>
    </location>
</feature>
<comment type="caution">
    <text evidence="12">The sequence shown here is derived from an EMBL/GenBank/DDBJ whole genome shotgun (WGS) entry which is preliminary data.</text>
</comment>
<keyword evidence="12" id="KW-0675">Receptor</keyword>
<evidence type="ECO:0000256" key="6">
    <source>
        <dbReference type="ARBA" id="ARBA00023136"/>
    </source>
</evidence>
<dbReference type="PROSITE" id="PS52016">
    <property type="entry name" value="TONB_DEPENDENT_REC_3"/>
    <property type="match status" value="1"/>
</dbReference>
<dbReference type="Pfam" id="PF14905">
    <property type="entry name" value="OMP_b-brl_3"/>
    <property type="match status" value="1"/>
</dbReference>
<feature type="domain" description="TonB-dependent receptor plug" evidence="10">
    <location>
        <begin position="127"/>
        <end position="216"/>
    </location>
</feature>
<evidence type="ECO:0000256" key="1">
    <source>
        <dbReference type="ARBA" id="ARBA00004571"/>
    </source>
</evidence>
<keyword evidence="5 9" id="KW-0732">Signal</keyword>
<reference evidence="12 13" key="1">
    <citation type="submission" date="2019-04" db="EMBL/GenBank/DDBJ databases">
        <title>Lewinella litorea sp. nov., isolated from a marine sand.</title>
        <authorList>
            <person name="Yoon J.-H."/>
        </authorList>
    </citation>
    <scope>NUCLEOTIDE SEQUENCE [LARGE SCALE GENOMIC DNA]</scope>
    <source>
        <strain evidence="12 13">HSMS-39</strain>
    </source>
</reference>
<keyword evidence="4 8" id="KW-0812">Transmembrane</keyword>
<dbReference type="PANTHER" id="PTHR30069:SF29">
    <property type="entry name" value="HEMOGLOBIN AND HEMOGLOBIN-HAPTOGLOBIN-BINDING PROTEIN 1-RELATED"/>
    <property type="match status" value="1"/>
</dbReference>
<dbReference type="InterPro" id="IPR008969">
    <property type="entry name" value="CarboxyPept-like_regulatory"/>
</dbReference>
<dbReference type="InterPro" id="IPR012910">
    <property type="entry name" value="Plug_dom"/>
</dbReference>
<dbReference type="InterPro" id="IPR039426">
    <property type="entry name" value="TonB-dep_rcpt-like"/>
</dbReference>
<evidence type="ECO:0000259" key="11">
    <source>
        <dbReference type="Pfam" id="PF14905"/>
    </source>
</evidence>
<dbReference type="SUPFAM" id="SSF56935">
    <property type="entry name" value="Porins"/>
    <property type="match status" value="1"/>
</dbReference>
<dbReference type="InterPro" id="IPR037066">
    <property type="entry name" value="Plug_dom_sf"/>
</dbReference>
<accession>A0A4S4NRY0</accession>
<keyword evidence="2 8" id="KW-0813">Transport</keyword>
<dbReference type="GO" id="GO:0015344">
    <property type="term" value="F:siderophore uptake transmembrane transporter activity"/>
    <property type="evidence" value="ECO:0007669"/>
    <property type="project" value="TreeGrafter"/>
</dbReference>
<gene>
    <name evidence="12" type="ORF">E4021_05210</name>
</gene>
<dbReference type="Gene3D" id="2.170.130.10">
    <property type="entry name" value="TonB-dependent receptor, plug domain"/>
    <property type="match status" value="1"/>
</dbReference>
<feature type="chain" id="PRO_5020544168" evidence="9">
    <location>
        <begin position="20"/>
        <end position="1232"/>
    </location>
</feature>
<comment type="subcellular location">
    <subcellularLocation>
        <location evidence="1 8">Cell outer membrane</location>
        <topology evidence="1 8">Multi-pass membrane protein</topology>
    </subcellularLocation>
</comment>
<name>A0A4S4NRY0_9BACT</name>
<dbReference type="AlphaFoldDB" id="A0A4S4NRY0"/>
<keyword evidence="13" id="KW-1185">Reference proteome</keyword>
<evidence type="ECO:0000256" key="8">
    <source>
        <dbReference type="PROSITE-ProRule" id="PRU01360"/>
    </source>
</evidence>
<dbReference type="RefSeq" id="WP_136457009.1">
    <property type="nucleotide sequence ID" value="NZ_SRSF01000001.1"/>
</dbReference>
<dbReference type="EMBL" id="SRSF01000001">
    <property type="protein sequence ID" value="THH41985.1"/>
    <property type="molecule type" value="Genomic_DNA"/>
</dbReference>
<evidence type="ECO:0000256" key="5">
    <source>
        <dbReference type="ARBA" id="ARBA00022729"/>
    </source>
</evidence>
<dbReference type="Pfam" id="PF13620">
    <property type="entry name" value="CarboxypepD_reg"/>
    <property type="match status" value="1"/>
</dbReference>
<dbReference type="Gene3D" id="2.60.40.1120">
    <property type="entry name" value="Carboxypeptidase-like, regulatory domain"/>
    <property type="match status" value="1"/>
</dbReference>
<dbReference type="Pfam" id="PF07715">
    <property type="entry name" value="Plug"/>
    <property type="match status" value="1"/>
</dbReference>
<evidence type="ECO:0000313" key="13">
    <source>
        <dbReference type="Proteomes" id="UP000308528"/>
    </source>
</evidence>
<comment type="similarity">
    <text evidence="8">Belongs to the TonB-dependent receptor family.</text>
</comment>
<dbReference type="InterPro" id="IPR036942">
    <property type="entry name" value="Beta-barrel_TonB_sf"/>
</dbReference>
<keyword evidence="3 8" id="KW-1134">Transmembrane beta strand</keyword>
<proteinExistence type="inferred from homology"/>
<evidence type="ECO:0000256" key="3">
    <source>
        <dbReference type="ARBA" id="ARBA00022452"/>
    </source>
</evidence>
<evidence type="ECO:0000256" key="2">
    <source>
        <dbReference type="ARBA" id="ARBA00022448"/>
    </source>
</evidence>
<feature type="signal peptide" evidence="9">
    <location>
        <begin position="1"/>
        <end position="19"/>
    </location>
</feature>
<dbReference type="Gene3D" id="2.40.170.20">
    <property type="entry name" value="TonB-dependent receptor, beta-barrel domain"/>
    <property type="match status" value="2"/>
</dbReference>
<sequence length="1232" mass="136110">MKRPLLLTCFLLFALVATAQTALSGKVTDTGGGGEPLAFAAVSLFKDGSFFQGTTTDLSGNYFFSNIDPGTYDIEVNYTGYPPTKLAGIPVLPGRTNTADVEVSNEGGVNLEVVVVTDYEVPLIEVDNTTSGQTITASEIQRLPTRNINQLASITAGAASADEGSAITIRGSRSNATDYYVDGVRVRGSLLPESEIEQLQVITGGLEARYGDVTGGIISVTTKGPSTEFNVNAEAETSEGLDNYGNSLVGVAVSGPLIKRGTDRAILGFRLSGRYTYQRDDDPSAVPVYRAREDIIADLEANPVILRGGLPFVAADFLTDKDVDALRTRPFESAANLNLNGKLDARLSDAIDVSLSGYYGNFNDQFTPSESFGNTWRTYNASRNPTSERADYRGNFRFRHRLGGSGVAGERGNNTSVVQNASYTLLLGVENNQFSVADPVHQDRFFDYGYVGRFDIDYIPVFGLELDETGSPIGAFQADYREVLRRFDPTTSANPILSNYNNFLGYGGDQSFTTATYGVLGIAQLTPEGLPIPTLDRFASVNGRTQTLYRDSWGFHANVGTVYNSFFRQDNDTYTFNANANFELVPGDSDKSRHSIQFGVVYEQRVNRQYSLSPSGLWTAGRQLINRHLNAVDTANRVINTIDVSLGEGFFSYQGPANVVAPTIEADAGTFYRRIREDLGIPLDQYVNIDGLSPDQLSLDQFSAQELTFAQLVDYIGYDYLGNEVEGTFDDFFAIDPVTGDRRFTVAPNRPIYASAYLQDKFTINSMIFRIGVRADRYDANTKVLKDPYSLYEIIGAEDFHANFGGERPGNIGSDYVVYTTEEGGTDVRAYRFNDNWFRADGTPTNGPQEIEGIRTGLVFPRYANPAAQQSNNFIKSEDFTTATSFEDYEVQFNLMPRLAFSFPISGEANFFAHYDVLVQRPASNTLATALDYYYFVERPGSPNAPFNNPALRPERTIDYEVGFKTKLSNASAITLAAYYKELRDMIQLRTYFPVPLVNQYTTYDNQDFGTVKGFSFTYDLRRTSNVTVNANYTLQFADGTGSNSTSQRGLTNRGNLRTLFPLSFDERHRFNLVVDYRFDSRNGTPRWLDNSGINLQGVTVSGRPYTATFIPSELGGSGTRGAINGSRNPWNFTLNGQIEKNFQVAGSGGVNVYFRVSNILDRRNIIGVYSATGSPDDPGFLQSSFGRDQVESLRGGTRPVESYLDSYQWRVLNSDFFSLPRRMYVGIRFGI</sequence>
<dbReference type="Proteomes" id="UP000308528">
    <property type="component" value="Unassembled WGS sequence"/>
</dbReference>
<dbReference type="PANTHER" id="PTHR30069">
    <property type="entry name" value="TONB-DEPENDENT OUTER MEMBRANE RECEPTOR"/>
    <property type="match status" value="1"/>
</dbReference>
<dbReference type="GO" id="GO:0044718">
    <property type="term" value="P:siderophore transmembrane transport"/>
    <property type="evidence" value="ECO:0007669"/>
    <property type="project" value="TreeGrafter"/>
</dbReference>